<comment type="function">
    <text evidence="5">An accessory protein needed during the final step in the assembly of 30S ribosomal subunit, possibly for assembly of the head region. Essential for efficient processing of 16S rRNA. May be needed both before and after RbfA during the maturation of 16S rRNA. It has affinity for free ribosomal 30S subunits but not for 70S ribosomes.</text>
</comment>
<dbReference type="PANTHER" id="PTHR33692">
    <property type="entry name" value="RIBOSOME MATURATION FACTOR RIMM"/>
    <property type="match status" value="1"/>
</dbReference>
<feature type="domain" description="RimM N-terminal" evidence="6">
    <location>
        <begin position="8"/>
        <end position="90"/>
    </location>
</feature>
<dbReference type="Gene3D" id="2.30.30.240">
    <property type="entry name" value="PRC-barrel domain"/>
    <property type="match status" value="1"/>
</dbReference>
<dbReference type="Pfam" id="PF01782">
    <property type="entry name" value="RimM"/>
    <property type="match status" value="1"/>
</dbReference>
<dbReference type="PANTHER" id="PTHR33692:SF1">
    <property type="entry name" value="RIBOSOME MATURATION FACTOR RIMM"/>
    <property type="match status" value="1"/>
</dbReference>
<evidence type="ECO:0000259" key="7">
    <source>
        <dbReference type="Pfam" id="PF05239"/>
    </source>
</evidence>
<evidence type="ECO:0000256" key="2">
    <source>
        <dbReference type="ARBA" id="ARBA00022517"/>
    </source>
</evidence>
<keyword evidence="4 5" id="KW-0143">Chaperone</keyword>
<comment type="domain">
    <text evidence="5">The PRC barrel domain binds ribosomal protein uS19.</text>
</comment>
<organism evidence="8 9">
    <name type="scientific">Aquibacillus koreensis</name>
    <dbReference type="NCBI Taxonomy" id="279446"/>
    <lineage>
        <taxon>Bacteria</taxon>
        <taxon>Bacillati</taxon>
        <taxon>Bacillota</taxon>
        <taxon>Bacilli</taxon>
        <taxon>Bacillales</taxon>
        <taxon>Bacillaceae</taxon>
        <taxon>Aquibacillus</taxon>
    </lineage>
</organism>
<comment type="caution">
    <text evidence="8">The sequence shown here is derived from an EMBL/GenBank/DDBJ whole genome shotgun (WGS) entry which is preliminary data.</text>
</comment>
<accession>A0A9X3WQQ9</accession>
<dbReference type="InterPro" id="IPR009000">
    <property type="entry name" value="Transl_B-barrel_sf"/>
</dbReference>
<dbReference type="HAMAP" id="MF_00014">
    <property type="entry name" value="Ribosome_mat_RimM"/>
    <property type="match status" value="1"/>
</dbReference>
<dbReference type="InterPro" id="IPR036976">
    <property type="entry name" value="RimM_N_sf"/>
</dbReference>
<sequence length="172" mass="19716">MDDKLYNVGKIVNTHGIKGEVKVIRITDFEERFQKGQQLFFVGKGSNEVIALTVAAHRKHKNFDLLQFESYNSINEVEPFKEGMLKVHHDQMEPLDEGNYYYHEIIGCKVVTQDGDELGVIKEILAPGANDVWVVKRDNQKDLLVPYIEDIVKSVNVKEKMIVIEPMEGLLE</sequence>
<evidence type="ECO:0000256" key="1">
    <source>
        <dbReference type="ARBA" id="ARBA00022490"/>
    </source>
</evidence>
<dbReference type="AlphaFoldDB" id="A0A9X3WQQ9"/>
<evidence type="ECO:0000256" key="3">
    <source>
        <dbReference type="ARBA" id="ARBA00022552"/>
    </source>
</evidence>
<keyword evidence="1 5" id="KW-0963">Cytoplasm</keyword>
<comment type="subcellular location">
    <subcellularLocation>
        <location evidence="5">Cytoplasm</location>
    </subcellularLocation>
</comment>
<dbReference type="GO" id="GO:0005840">
    <property type="term" value="C:ribosome"/>
    <property type="evidence" value="ECO:0007669"/>
    <property type="project" value="InterPro"/>
</dbReference>
<gene>
    <name evidence="5 8" type="primary">rimM</name>
    <name evidence="8" type="ORF">NC661_16140</name>
</gene>
<dbReference type="InterPro" id="IPR002676">
    <property type="entry name" value="RimM_N"/>
</dbReference>
<dbReference type="InterPro" id="IPR011033">
    <property type="entry name" value="PRC_barrel-like_sf"/>
</dbReference>
<dbReference type="Gene3D" id="2.40.30.60">
    <property type="entry name" value="RimM"/>
    <property type="match status" value="1"/>
</dbReference>
<proteinExistence type="inferred from homology"/>
<evidence type="ECO:0000313" key="8">
    <source>
        <dbReference type="EMBL" id="MDC3421906.1"/>
    </source>
</evidence>
<evidence type="ECO:0000259" key="6">
    <source>
        <dbReference type="Pfam" id="PF01782"/>
    </source>
</evidence>
<dbReference type="SUPFAM" id="SSF50447">
    <property type="entry name" value="Translation proteins"/>
    <property type="match status" value="1"/>
</dbReference>
<evidence type="ECO:0000313" key="9">
    <source>
        <dbReference type="Proteomes" id="UP001145072"/>
    </source>
</evidence>
<feature type="domain" description="PRC-barrel" evidence="7">
    <location>
        <begin position="98"/>
        <end position="171"/>
    </location>
</feature>
<dbReference type="InterPro" id="IPR027275">
    <property type="entry name" value="PRC-brl_dom"/>
</dbReference>
<dbReference type="RefSeq" id="WP_259866201.1">
    <property type="nucleotide sequence ID" value="NZ_JAMQJZ010000014.1"/>
</dbReference>
<evidence type="ECO:0000256" key="5">
    <source>
        <dbReference type="HAMAP-Rule" id="MF_00014"/>
    </source>
</evidence>
<comment type="similarity">
    <text evidence="5">Belongs to the RimM family.</text>
</comment>
<name>A0A9X3WQQ9_9BACI</name>
<dbReference type="GO" id="GO:0005737">
    <property type="term" value="C:cytoplasm"/>
    <property type="evidence" value="ECO:0007669"/>
    <property type="project" value="UniProtKB-SubCell"/>
</dbReference>
<dbReference type="EMBL" id="JAMQJZ010000014">
    <property type="protein sequence ID" value="MDC3421906.1"/>
    <property type="molecule type" value="Genomic_DNA"/>
</dbReference>
<dbReference type="GO" id="GO:0043022">
    <property type="term" value="F:ribosome binding"/>
    <property type="evidence" value="ECO:0007669"/>
    <property type="project" value="InterPro"/>
</dbReference>
<dbReference type="GO" id="GO:0006364">
    <property type="term" value="P:rRNA processing"/>
    <property type="evidence" value="ECO:0007669"/>
    <property type="project" value="UniProtKB-UniRule"/>
</dbReference>
<dbReference type="NCBIfam" id="TIGR02273">
    <property type="entry name" value="16S_RimM"/>
    <property type="match status" value="1"/>
</dbReference>
<reference evidence="8" key="1">
    <citation type="submission" date="2022-06" db="EMBL/GenBank/DDBJ databases">
        <title>Aquibacillus sp. a new bacterium isolated from soil saline samples.</title>
        <authorList>
            <person name="Galisteo C."/>
            <person name="De La Haba R."/>
            <person name="Sanchez-Porro C."/>
            <person name="Ventosa A."/>
        </authorList>
    </citation>
    <scope>NUCLEOTIDE SEQUENCE</scope>
    <source>
        <strain evidence="8">JCM 12387</strain>
    </source>
</reference>
<evidence type="ECO:0000256" key="4">
    <source>
        <dbReference type="ARBA" id="ARBA00023186"/>
    </source>
</evidence>
<keyword evidence="2 5" id="KW-0690">Ribosome biogenesis</keyword>
<dbReference type="Pfam" id="PF05239">
    <property type="entry name" value="PRC"/>
    <property type="match status" value="1"/>
</dbReference>
<dbReference type="SUPFAM" id="SSF50346">
    <property type="entry name" value="PRC-barrel domain"/>
    <property type="match status" value="1"/>
</dbReference>
<dbReference type="GO" id="GO:0042274">
    <property type="term" value="P:ribosomal small subunit biogenesis"/>
    <property type="evidence" value="ECO:0007669"/>
    <property type="project" value="UniProtKB-UniRule"/>
</dbReference>
<comment type="subunit">
    <text evidence="5">Binds ribosomal protein uS19.</text>
</comment>
<protein>
    <recommendedName>
        <fullName evidence="5">Ribosome maturation factor RimM</fullName>
    </recommendedName>
</protein>
<keyword evidence="9" id="KW-1185">Reference proteome</keyword>
<dbReference type="InterPro" id="IPR011961">
    <property type="entry name" value="RimM"/>
</dbReference>
<dbReference type="Proteomes" id="UP001145072">
    <property type="component" value="Unassembled WGS sequence"/>
</dbReference>
<keyword evidence="3 5" id="KW-0698">rRNA processing</keyword>